<dbReference type="SUPFAM" id="SSF53448">
    <property type="entry name" value="Nucleotide-diphospho-sugar transferases"/>
    <property type="match status" value="1"/>
</dbReference>
<dbReference type="OrthoDB" id="9779263at2"/>
<dbReference type="PANTHER" id="PTHR43777:SF1">
    <property type="entry name" value="MOLYBDENUM COFACTOR CYTIDYLYLTRANSFERASE"/>
    <property type="match status" value="1"/>
</dbReference>
<evidence type="ECO:0000259" key="1">
    <source>
        <dbReference type="Pfam" id="PF12804"/>
    </source>
</evidence>
<name>A0A0Q0XUX5_9FLAO</name>
<reference evidence="2 3" key="1">
    <citation type="submission" date="2014-09" db="EMBL/GenBank/DDBJ databases">
        <title>Genome sequence of Flavobacterium aquidurense RC62.</title>
        <authorList>
            <person name="Kim J.F."/>
            <person name="Kwak M.-J."/>
        </authorList>
    </citation>
    <scope>NUCLEOTIDE SEQUENCE [LARGE SCALE GENOMIC DNA]</scope>
    <source>
        <strain evidence="2 3">RC62</strain>
    </source>
</reference>
<dbReference type="Proteomes" id="UP000050443">
    <property type="component" value="Unassembled WGS sequence"/>
</dbReference>
<dbReference type="InterPro" id="IPR025877">
    <property type="entry name" value="MobA-like_NTP_Trfase"/>
</dbReference>
<dbReference type="PANTHER" id="PTHR43777">
    <property type="entry name" value="MOLYBDENUM COFACTOR CYTIDYLYLTRANSFERASE"/>
    <property type="match status" value="1"/>
</dbReference>
<dbReference type="RefSeq" id="WP_055095368.1">
    <property type="nucleotide sequence ID" value="NZ_JRLF01000011.1"/>
</dbReference>
<evidence type="ECO:0000313" key="2">
    <source>
        <dbReference type="EMBL" id="KQB40072.1"/>
    </source>
</evidence>
<organism evidence="2 3">
    <name type="scientific">Flavobacterium aquidurense</name>
    <dbReference type="NCBI Taxonomy" id="362413"/>
    <lineage>
        <taxon>Bacteria</taxon>
        <taxon>Pseudomonadati</taxon>
        <taxon>Bacteroidota</taxon>
        <taxon>Flavobacteriia</taxon>
        <taxon>Flavobacteriales</taxon>
        <taxon>Flavobacteriaceae</taxon>
        <taxon>Flavobacterium</taxon>
    </lineage>
</organism>
<dbReference type="STRING" id="362413.RC62_756"/>
<accession>A0A0Q0XUX5</accession>
<sequence length="196" mass="21911">MPGKTAIIILAAGSSSRLGHPKQLLAYKNTTLLKNTIKEASSVDNTFVIVVTGSNRELIEKELHFFDIKITYNPEWESGMSSSINKGLTELLLLYPDCETCIFAVCDQPYVTHIIFENLIAEYQKTNKGIVASSYAETLGTPILFDKKYFSNLLQLEGQEGAKKIINKFPDDVASIPFEKGNIDIDTPEDYSKLFF</sequence>
<dbReference type="Gene3D" id="3.90.550.10">
    <property type="entry name" value="Spore Coat Polysaccharide Biosynthesis Protein SpsA, Chain A"/>
    <property type="match status" value="1"/>
</dbReference>
<dbReference type="EMBL" id="JRLF01000011">
    <property type="protein sequence ID" value="KQB40072.1"/>
    <property type="molecule type" value="Genomic_DNA"/>
</dbReference>
<dbReference type="InterPro" id="IPR029044">
    <property type="entry name" value="Nucleotide-diphossugar_trans"/>
</dbReference>
<dbReference type="AlphaFoldDB" id="A0A0Q0XUX5"/>
<proteinExistence type="predicted"/>
<comment type="caution">
    <text evidence="2">The sequence shown here is derived from an EMBL/GenBank/DDBJ whole genome shotgun (WGS) entry which is preliminary data.</text>
</comment>
<gene>
    <name evidence="2" type="ORF">RC62_756</name>
</gene>
<dbReference type="GO" id="GO:0016779">
    <property type="term" value="F:nucleotidyltransferase activity"/>
    <property type="evidence" value="ECO:0007669"/>
    <property type="project" value="UniProtKB-ARBA"/>
</dbReference>
<dbReference type="Pfam" id="PF12804">
    <property type="entry name" value="NTP_transf_3"/>
    <property type="match status" value="1"/>
</dbReference>
<dbReference type="CDD" id="cd04182">
    <property type="entry name" value="GT_2_like_f"/>
    <property type="match status" value="1"/>
</dbReference>
<evidence type="ECO:0000313" key="3">
    <source>
        <dbReference type="Proteomes" id="UP000050443"/>
    </source>
</evidence>
<protein>
    <submittedName>
        <fullName evidence="2">MobA-like protein</fullName>
    </submittedName>
</protein>
<feature type="domain" description="MobA-like NTP transferase" evidence="1">
    <location>
        <begin position="8"/>
        <end position="168"/>
    </location>
</feature>
<dbReference type="PATRIC" id="fig|362413.3.peg.736"/>